<protein>
    <recommendedName>
        <fullName evidence="1">SET domain-containing protein</fullName>
    </recommendedName>
</protein>
<accession>A0A553N9Q8</accession>
<dbReference type="InterPro" id="IPR053010">
    <property type="entry name" value="SET_SmydA-8"/>
</dbReference>
<reference evidence="2 3" key="1">
    <citation type="journal article" date="2018" name="Nat. Ecol. Evol.">
        <title>Genomic signatures of mitonuclear coevolution across populations of Tigriopus californicus.</title>
        <authorList>
            <person name="Barreto F.S."/>
            <person name="Watson E.T."/>
            <person name="Lima T.G."/>
            <person name="Willett C.S."/>
            <person name="Edmands S."/>
            <person name="Li W."/>
            <person name="Burton R.S."/>
        </authorList>
    </citation>
    <scope>NUCLEOTIDE SEQUENCE [LARGE SCALE GENOMIC DNA]</scope>
    <source>
        <strain evidence="2 3">San Diego</strain>
    </source>
</reference>
<evidence type="ECO:0000313" key="3">
    <source>
        <dbReference type="Proteomes" id="UP000318571"/>
    </source>
</evidence>
<sequence>MSIKSRKACFLCQKPCDSQCPYCQSVWFCSDIHFQLHRLEDQSYCCPYEVDVKAGIGRILRATRAIKAMEIVLIDPGTVVGPNYSSTPVCLDCLSSVDGSFLCPCCRFPLCSTDCSTGSMHQDECLILGRCLDRPEALQIKGPEHETNAYSIITPLRTLLLKESGTDAWQRTDELMDHHQERRQNLEEWTWYQKNVVDFIRHNLGLTQFSEVDVHRAIGILNVNAVTLQYPRKSGGGANPKDVKKGKGIYPIFAIMSHYCICNARYTIDPKTSEMYVRARRPIMRGEELSVQYLSALSGTFKRRKKIRSEWHFDCLCRRCSDPSECATNISAVNCFSCENGYLLPANPLDYESSWICQKCGHAVSSSKIEELVDSIQSELDDIGGSDEFHRYEDFIASYQGIMLHPNHYLLMTATRNLIQFYTYSAGNEVLAYETLKRKLQLCQNFWMVLTRVDPGYSEIRNFVQKELNFCKLLLSQQDYHSGKIGKEEYLLNSRQSLLALDEVERNKKLIEKNIS</sequence>
<dbReference type="InterPro" id="IPR046341">
    <property type="entry name" value="SET_dom_sf"/>
</dbReference>
<dbReference type="GO" id="GO:0008757">
    <property type="term" value="F:S-adenosylmethionine-dependent methyltransferase activity"/>
    <property type="evidence" value="ECO:0007669"/>
    <property type="project" value="UniProtKB-ARBA"/>
</dbReference>
<name>A0A553N9Q8_TIGCA</name>
<dbReference type="AlphaFoldDB" id="A0A553N9Q8"/>
<dbReference type="SUPFAM" id="SSF82199">
    <property type="entry name" value="SET domain"/>
    <property type="match status" value="1"/>
</dbReference>
<dbReference type="CDD" id="cd20071">
    <property type="entry name" value="SET_SMYD"/>
    <property type="match status" value="1"/>
</dbReference>
<dbReference type="Pfam" id="PF00856">
    <property type="entry name" value="SET"/>
    <property type="match status" value="1"/>
</dbReference>
<dbReference type="STRING" id="6832.A0A553N9Q8"/>
<dbReference type="PANTHER" id="PTHR46455">
    <property type="entry name" value="SET AND MYND DOMAIN CONTAINING, ARTHROPOD-SPECIFIC, MEMBER 4, ISOFORM A"/>
    <property type="match status" value="1"/>
</dbReference>
<dbReference type="Proteomes" id="UP000318571">
    <property type="component" value="Chromosome 8"/>
</dbReference>
<organism evidence="2 3">
    <name type="scientific">Tigriopus californicus</name>
    <name type="common">Marine copepod</name>
    <dbReference type="NCBI Taxonomy" id="6832"/>
    <lineage>
        <taxon>Eukaryota</taxon>
        <taxon>Metazoa</taxon>
        <taxon>Ecdysozoa</taxon>
        <taxon>Arthropoda</taxon>
        <taxon>Crustacea</taxon>
        <taxon>Multicrustacea</taxon>
        <taxon>Hexanauplia</taxon>
        <taxon>Copepoda</taxon>
        <taxon>Harpacticoida</taxon>
        <taxon>Harpacticidae</taxon>
        <taxon>Tigriopus</taxon>
    </lineage>
</organism>
<dbReference type="OrthoDB" id="265717at2759"/>
<keyword evidence="3" id="KW-1185">Reference proteome</keyword>
<dbReference type="OMA" id="IMIVRIL"/>
<evidence type="ECO:0000313" key="2">
    <source>
        <dbReference type="EMBL" id="TRY62157.1"/>
    </source>
</evidence>
<feature type="domain" description="SET" evidence="1">
    <location>
        <begin position="57"/>
        <end position="293"/>
    </location>
</feature>
<dbReference type="PANTHER" id="PTHR46455:SF5">
    <property type="entry name" value="SET AND MYND DOMAIN CONTAINING, ARTHROPOD-SPECIFIC, MEMBER 4, ISOFORM A"/>
    <property type="match status" value="1"/>
</dbReference>
<proteinExistence type="predicted"/>
<dbReference type="GO" id="GO:0008170">
    <property type="term" value="F:N-methyltransferase activity"/>
    <property type="evidence" value="ECO:0007669"/>
    <property type="project" value="UniProtKB-ARBA"/>
</dbReference>
<evidence type="ECO:0000259" key="1">
    <source>
        <dbReference type="Pfam" id="PF00856"/>
    </source>
</evidence>
<dbReference type="Gene3D" id="6.10.140.2220">
    <property type="match status" value="1"/>
</dbReference>
<dbReference type="EMBL" id="VCGU01000459">
    <property type="protein sequence ID" value="TRY62157.1"/>
    <property type="molecule type" value="Genomic_DNA"/>
</dbReference>
<comment type="caution">
    <text evidence="2">The sequence shown here is derived from an EMBL/GenBank/DDBJ whole genome shotgun (WGS) entry which is preliminary data.</text>
</comment>
<dbReference type="InterPro" id="IPR001214">
    <property type="entry name" value="SET_dom"/>
</dbReference>
<dbReference type="Gene3D" id="2.170.270.10">
    <property type="entry name" value="SET domain"/>
    <property type="match status" value="1"/>
</dbReference>
<dbReference type="Gene3D" id="1.10.220.160">
    <property type="match status" value="1"/>
</dbReference>
<dbReference type="GO" id="GO:0008276">
    <property type="term" value="F:protein methyltransferase activity"/>
    <property type="evidence" value="ECO:0007669"/>
    <property type="project" value="UniProtKB-ARBA"/>
</dbReference>
<gene>
    <name evidence="2" type="ORF">TCAL_03700</name>
</gene>